<protein>
    <recommendedName>
        <fullName evidence="7">PucR family transcriptional regulator</fullName>
    </recommendedName>
</protein>
<feature type="domain" description="CdaR GGDEF-like" evidence="4">
    <location>
        <begin position="272"/>
        <end position="410"/>
    </location>
</feature>
<evidence type="ECO:0000313" key="5">
    <source>
        <dbReference type="EMBL" id="BBY48060.1"/>
    </source>
</evidence>
<sequence>MTIADVVALDVVARGEPEVLSDCRWADEIRWVHVGDVADLSALLRGGELLLTTGAPLRRAPKSYLRGLADAGALGVVVELGASLRSVPASVAATARNLNLALVVLHQPIKFVEVTETVHRRIVAEQYDEVAFDRRVHEVFTELSMKRASVPGIVDAAARMLDEPVVLEDLTHQALAVSASGRAAAALLEDWERRSRLVPPGGDEQWVVTSVGPRTEEWGRLIVPSRPADTARARRVLERASAALALHRMIERDRSGLHQQAQSGLIDDIVRGRITDDAEAAARAHALGLRKAARYLPVTVRVDRTSDDTDPVATQRRNVELLDTVAHTVNAAGHTALFAIRRDGEIGAVLSLSSGRAGTEEKALTALGDVVGQRIRQAHGVAAVVAVGPPGGDVVDAVGGLAEAAHVAEVAIGMGPSTHGRSYFRASDVRLRGLLSLLREDPRVQSFAETELRALLTSPDTAQPSNLTVLREFLAASGNKAALAQRLHISRPSLYKRLAAIERTLGVDLDDAESMTSLHVALLVHDGRRAAPSVVGSAI</sequence>
<dbReference type="Proteomes" id="UP000467428">
    <property type="component" value="Chromosome"/>
</dbReference>
<proteinExistence type="inferred from homology"/>
<evidence type="ECO:0000259" key="4">
    <source>
        <dbReference type="Pfam" id="PF17853"/>
    </source>
</evidence>
<dbReference type="Pfam" id="PF17853">
    <property type="entry name" value="GGDEF_2"/>
    <property type="match status" value="1"/>
</dbReference>
<dbReference type="InterPro" id="IPR025736">
    <property type="entry name" value="PucR_C-HTH_dom"/>
</dbReference>
<evidence type="ECO:0008006" key="7">
    <source>
        <dbReference type="Google" id="ProtNLM"/>
    </source>
</evidence>
<evidence type="ECO:0000259" key="2">
    <source>
        <dbReference type="Pfam" id="PF07905"/>
    </source>
</evidence>
<gene>
    <name evidence="5" type="ORF">MARA_15280</name>
</gene>
<dbReference type="Pfam" id="PF13556">
    <property type="entry name" value="HTH_30"/>
    <property type="match status" value="1"/>
</dbReference>
<keyword evidence="6" id="KW-1185">Reference proteome</keyword>
<dbReference type="PANTHER" id="PTHR33744:SF1">
    <property type="entry name" value="DNA-BINDING TRANSCRIPTIONAL ACTIVATOR ADER"/>
    <property type="match status" value="1"/>
</dbReference>
<name>A0A7I7RV36_9MYCO</name>
<feature type="domain" description="PucR C-terminal helix-turn-helix" evidence="3">
    <location>
        <begin position="467"/>
        <end position="523"/>
    </location>
</feature>
<organism evidence="5 6">
    <name type="scientific">Mycolicibacterium arabiense</name>
    <dbReference type="NCBI Taxonomy" id="1286181"/>
    <lineage>
        <taxon>Bacteria</taxon>
        <taxon>Bacillati</taxon>
        <taxon>Actinomycetota</taxon>
        <taxon>Actinomycetes</taxon>
        <taxon>Mycobacteriales</taxon>
        <taxon>Mycobacteriaceae</taxon>
        <taxon>Mycolicibacterium</taxon>
    </lineage>
</organism>
<dbReference type="InterPro" id="IPR012914">
    <property type="entry name" value="PucR_dom"/>
</dbReference>
<evidence type="ECO:0000256" key="1">
    <source>
        <dbReference type="ARBA" id="ARBA00006754"/>
    </source>
</evidence>
<dbReference type="InterPro" id="IPR041522">
    <property type="entry name" value="CdaR_GGDEF"/>
</dbReference>
<comment type="similarity">
    <text evidence="1">Belongs to the CdaR family.</text>
</comment>
<geneLocation type="plasmid" evidence="6">
    <name>pjcm18538 dna</name>
</geneLocation>
<dbReference type="KEGG" id="marz:MARA_15280"/>
<reference evidence="5 6" key="1">
    <citation type="journal article" date="2019" name="Emerg. Microbes Infect.">
        <title>Comprehensive subspecies identification of 175 nontuberculous mycobacteria species based on 7547 genomic profiles.</title>
        <authorList>
            <person name="Matsumoto Y."/>
            <person name="Kinjo T."/>
            <person name="Motooka D."/>
            <person name="Nabeya D."/>
            <person name="Jung N."/>
            <person name="Uechi K."/>
            <person name="Horii T."/>
            <person name="Iida T."/>
            <person name="Fujita J."/>
            <person name="Nakamura S."/>
        </authorList>
    </citation>
    <scope>NUCLEOTIDE SEQUENCE [LARGE SCALE GENOMIC DNA]</scope>
    <source>
        <strain evidence="5 6">JCM 18538</strain>
    </source>
</reference>
<dbReference type="InterPro" id="IPR051448">
    <property type="entry name" value="CdaR-like_regulators"/>
</dbReference>
<dbReference type="Gene3D" id="1.10.10.2840">
    <property type="entry name" value="PucR C-terminal helix-turn-helix domain"/>
    <property type="match status" value="1"/>
</dbReference>
<accession>A0A7I7RV36</accession>
<dbReference type="EMBL" id="AP022593">
    <property type="protein sequence ID" value="BBY48060.1"/>
    <property type="molecule type" value="Genomic_DNA"/>
</dbReference>
<evidence type="ECO:0000313" key="6">
    <source>
        <dbReference type="Proteomes" id="UP000467428"/>
    </source>
</evidence>
<dbReference type="PANTHER" id="PTHR33744">
    <property type="entry name" value="CARBOHYDRATE DIACID REGULATOR"/>
    <property type="match status" value="1"/>
</dbReference>
<evidence type="ECO:0000259" key="3">
    <source>
        <dbReference type="Pfam" id="PF13556"/>
    </source>
</evidence>
<feature type="domain" description="Purine catabolism PurC-like" evidence="2">
    <location>
        <begin position="5"/>
        <end position="122"/>
    </location>
</feature>
<dbReference type="Pfam" id="PF07905">
    <property type="entry name" value="PucR"/>
    <property type="match status" value="1"/>
</dbReference>
<dbReference type="InterPro" id="IPR042070">
    <property type="entry name" value="PucR_C-HTH_sf"/>
</dbReference>
<dbReference type="AlphaFoldDB" id="A0A7I7RV36"/>